<evidence type="ECO:0000259" key="3">
    <source>
        <dbReference type="Pfam" id="PF16035"/>
    </source>
</evidence>
<proteinExistence type="predicted"/>
<sequence>MARFGSNDAPARHFPLRRPPPTTTNGQQLPRVALVCATQSKKPSPRRRVVTTVTMIRPSALARPARASARILSGRTAAASAARRTLFTQRQSTRATQDFDLNKLNAKRRDYEQNRTAFLAAGAIAGIVSFIYTAWKLKKALEAEREKESSLSVKCDAPPSVPTETFKTEAGERRKVVVHDEEGREIVPTGNSTVPVFPRLIDVDVPASQHDGPVAASLTDKNGVEFTLVGLGMRTVTFLGLQVYLVGFYVATQDVARLQHYLVKKINPVATTLIPSEKQDLRKALLDATEGEETWDAILREAGCRSVFRITPVRDTDFHHLRDGFVRAIQARSLRSTAYNDEAFGAAMKEFKGMFNRGSVPKKKELLLYRGADGALSILYGDGTTKNKDGKRDRMGSVADERLSRLLWLNYLAGNKVASEGARQNIIDGVMEFVERPVGTVATQVV</sequence>
<evidence type="ECO:0000256" key="2">
    <source>
        <dbReference type="SAM" id="Phobius"/>
    </source>
</evidence>
<evidence type="ECO:0000313" key="7">
    <source>
        <dbReference type="Proteomes" id="UP001287286"/>
    </source>
</evidence>
<keyword evidence="2" id="KW-0472">Membrane</keyword>
<evidence type="ECO:0000313" key="6">
    <source>
        <dbReference type="Proteomes" id="UP000245956"/>
    </source>
</evidence>
<dbReference type="PANTHER" id="PTHR47284">
    <property type="entry name" value="FATTY-ACID-BINDING PROTEIN 2"/>
    <property type="match status" value="1"/>
</dbReference>
<reference evidence="5" key="1">
    <citation type="submission" date="2015-05" db="EMBL/GenBank/DDBJ databases">
        <authorList>
            <person name="Wang D.B."/>
            <person name="Wang M."/>
        </authorList>
    </citation>
    <scope>NUCLEOTIDE SEQUENCE</scope>
    <source>
        <strain evidence="5">36-1</strain>
    </source>
</reference>
<accession>A0A2U3ELR6</accession>
<feature type="region of interest" description="Disordered" evidence="1">
    <location>
        <begin position="1"/>
        <end position="28"/>
    </location>
</feature>
<dbReference type="Proteomes" id="UP001287286">
    <property type="component" value="Unassembled WGS sequence"/>
</dbReference>
<dbReference type="SUPFAM" id="SSF54626">
    <property type="entry name" value="Chalcone isomerase"/>
    <property type="match status" value="1"/>
</dbReference>
<keyword evidence="2" id="KW-1133">Transmembrane helix</keyword>
<evidence type="ECO:0000256" key="1">
    <source>
        <dbReference type="SAM" id="MobiDB-lite"/>
    </source>
</evidence>
<keyword evidence="7" id="KW-1185">Reference proteome</keyword>
<dbReference type="Gene3D" id="3.50.70.10">
    <property type="match status" value="1"/>
</dbReference>
<dbReference type="EMBL" id="JAWRVI010000052">
    <property type="protein sequence ID" value="KAK4084167.1"/>
    <property type="molecule type" value="Genomic_DNA"/>
</dbReference>
<gene>
    <name evidence="5" type="ORF">PCL_06112</name>
    <name evidence="4" type="ORF">Purlil1_10350</name>
</gene>
<dbReference type="EMBL" id="LCWV01000002">
    <property type="protein sequence ID" value="PWI75454.1"/>
    <property type="molecule type" value="Genomic_DNA"/>
</dbReference>
<dbReference type="Pfam" id="PF16035">
    <property type="entry name" value="Chalcone_2"/>
    <property type="match status" value="1"/>
</dbReference>
<comment type="caution">
    <text evidence="5">The sequence shown here is derived from an EMBL/GenBank/DDBJ whole genome shotgun (WGS) entry which is preliminary data.</text>
</comment>
<dbReference type="InterPro" id="IPR016087">
    <property type="entry name" value="Chalcone_isomerase"/>
</dbReference>
<dbReference type="InterPro" id="IPR036298">
    <property type="entry name" value="Chalcone_isomerase_sf"/>
</dbReference>
<keyword evidence="2" id="KW-0812">Transmembrane</keyword>
<dbReference type="GO" id="GO:0016872">
    <property type="term" value="F:intramolecular lyase activity"/>
    <property type="evidence" value="ECO:0007669"/>
    <property type="project" value="InterPro"/>
</dbReference>
<feature type="domain" description="Chalcone isomerase" evidence="3">
    <location>
        <begin position="225"/>
        <end position="427"/>
    </location>
</feature>
<organism evidence="5 6">
    <name type="scientific">Purpureocillium lilacinum</name>
    <name type="common">Paecilomyces lilacinus</name>
    <dbReference type="NCBI Taxonomy" id="33203"/>
    <lineage>
        <taxon>Eukaryota</taxon>
        <taxon>Fungi</taxon>
        <taxon>Dikarya</taxon>
        <taxon>Ascomycota</taxon>
        <taxon>Pezizomycotina</taxon>
        <taxon>Sordariomycetes</taxon>
        <taxon>Hypocreomycetidae</taxon>
        <taxon>Hypocreales</taxon>
        <taxon>Ophiocordycipitaceae</taxon>
        <taxon>Purpureocillium</taxon>
    </lineage>
</organism>
<protein>
    <recommendedName>
        <fullName evidence="3">Chalcone isomerase domain-containing protein</fullName>
    </recommendedName>
</protein>
<reference evidence="5 6" key="2">
    <citation type="journal article" date="2016" name="Front. Microbiol.">
        <title>Genome and transcriptome sequences reveal the specific parasitism of the nematophagous Purpureocillium lilacinum 36-1.</title>
        <authorList>
            <person name="Xie J."/>
            <person name="Li S."/>
            <person name="Mo C."/>
            <person name="Xiao X."/>
            <person name="Peng D."/>
            <person name="Wang G."/>
            <person name="Xiao Y."/>
        </authorList>
    </citation>
    <scope>NUCLEOTIDE SEQUENCE [LARGE SCALE GENOMIC DNA]</scope>
    <source>
        <strain evidence="5 6">36-1</strain>
    </source>
</reference>
<dbReference type="Proteomes" id="UP000245956">
    <property type="component" value="Unassembled WGS sequence"/>
</dbReference>
<feature type="transmembrane region" description="Helical" evidence="2">
    <location>
        <begin position="117"/>
        <end position="135"/>
    </location>
</feature>
<dbReference type="InterPro" id="IPR016088">
    <property type="entry name" value="Chalcone_isomerase_3-sand"/>
</dbReference>
<dbReference type="PANTHER" id="PTHR47284:SF3">
    <property type="entry name" value="FATTY-ACID-BINDING PROTEIN 2"/>
    <property type="match status" value="1"/>
</dbReference>
<evidence type="ECO:0000313" key="5">
    <source>
        <dbReference type="EMBL" id="PWI75454.1"/>
    </source>
</evidence>
<reference evidence="4" key="3">
    <citation type="submission" date="2023-11" db="EMBL/GenBank/DDBJ databases">
        <authorList>
            <person name="Beijen E."/>
            <person name="Ohm R.A."/>
        </authorList>
    </citation>
    <scope>NUCLEOTIDE SEQUENCE</scope>
    <source>
        <strain evidence="4">CBS 150709</strain>
    </source>
</reference>
<dbReference type="AlphaFoldDB" id="A0A2U3ELR6"/>
<evidence type="ECO:0000313" key="4">
    <source>
        <dbReference type="EMBL" id="KAK4084167.1"/>
    </source>
</evidence>
<name>A0A2U3ELR6_PURLI</name>
<reference evidence="4 7" key="4">
    <citation type="journal article" date="2024" name="Microbiol. Resour. Announc.">
        <title>Genome annotations for the ascomycete fungi Trichoderma harzianum, Trichoderma aggressivum, and Purpureocillium lilacinum.</title>
        <authorList>
            <person name="Beijen E.P.W."/>
            <person name="Ohm R.A."/>
        </authorList>
    </citation>
    <scope>NUCLEOTIDE SEQUENCE [LARGE SCALE GENOMIC DNA]</scope>
    <source>
        <strain evidence="4 7">CBS 150709</strain>
    </source>
</reference>